<dbReference type="GO" id="GO:0050829">
    <property type="term" value="P:defense response to Gram-negative bacterium"/>
    <property type="evidence" value="ECO:0007669"/>
    <property type="project" value="UniProtKB-UniRule"/>
</dbReference>
<keyword evidence="8" id="KW-0929">Antimicrobial</keyword>
<dbReference type="PIRSF" id="PIRSF002417">
    <property type="entry name" value="Lipid_binding_protein"/>
    <property type="match status" value="1"/>
</dbReference>
<sequence>MRTEQVPVLWAHFLLWNLCISSSQAVYPGIKARITQRALDYGVQVGMKMMEEMAKEIVIPDLKGSESLEFLKIDYVKYNFSNIKINAFSLPNTSLAFVPGVGIRALSNHGTANISANWEVRAPLFQDSGAADLFLSGIYFAGIIVLTRNDLGHPAVELQDCHAQVSHARVSFSGGLSVLYNSFAEPMEKPILRNLNEMLCPIVINEVDALNVNISALEVLTKIDNYTVLDCSLLSPPEVTENHLDLNLKGAFYPLESLVDPPFLPAPFELPQNRDSMLYIGVSEYFFKSASFAHYVSGALGIMLSTKEISNYFNQNTQGIGSVLSKIAEIYVLSQPFMLQIMATGPPVINLHPNNFSLEFPASVIMLTELQNSTIEPIVSMDFIASTSVGLAILGQKLICSLSLNRFRLSLPENSHRDVKVVRFENILSSILHFGVLPLANTKLQRGFPLPNPYNISFLNSDIEVLEGFLLISTDLAHETPSRQQPNLHSWGGLHLVDGPWREQPNH</sequence>
<evidence type="ECO:0000256" key="8">
    <source>
        <dbReference type="RuleBase" id="RU369039"/>
    </source>
</evidence>
<dbReference type="RefSeq" id="XP_005083858.1">
    <property type="nucleotide sequence ID" value="XM_005083801.4"/>
</dbReference>
<feature type="disulfide bond" evidence="7">
    <location>
        <begin position="161"/>
        <end position="200"/>
    </location>
</feature>
<feature type="signal peptide" evidence="9">
    <location>
        <begin position="1"/>
        <end position="25"/>
    </location>
</feature>
<dbReference type="SMART" id="SM00329">
    <property type="entry name" value="BPI2"/>
    <property type="match status" value="1"/>
</dbReference>
<comment type="subunit">
    <text evidence="8">Monomer. Homodimer; disulfide-linked.</text>
</comment>
<comment type="domain">
    <text evidence="8">The N-terminal region may be exposed to the interior of the granule, whereas the C-terminal portion may be embedded in the membrane. During phagocytosis and degranulation, proteases may be released and activated and cleave BPI at the junction of the N- and C-terminal portions of the molecule, providing controlled release of the N-terminal antibacterial fragment when bacteria are ingested.</text>
</comment>
<dbReference type="FunFam" id="3.15.20.10:FF:000001">
    <property type="entry name" value="Phospholipid transfer protein"/>
    <property type="match status" value="1"/>
</dbReference>
<dbReference type="Gene3D" id="3.15.10.10">
    <property type="entry name" value="Bactericidal permeability-increasing protein, domain 1"/>
    <property type="match status" value="1"/>
</dbReference>
<dbReference type="InterPro" id="IPR030675">
    <property type="entry name" value="BPI/LBP"/>
</dbReference>
<dbReference type="PROSITE" id="PS00400">
    <property type="entry name" value="LBP_BPI_CETP"/>
    <property type="match status" value="1"/>
</dbReference>
<organism evidence="12 13">
    <name type="scientific">Mesocricetus auratus</name>
    <name type="common">Golden hamster</name>
    <dbReference type="NCBI Taxonomy" id="10036"/>
    <lineage>
        <taxon>Eukaryota</taxon>
        <taxon>Metazoa</taxon>
        <taxon>Chordata</taxon>
        <taxon>Craniata</taxon>
        <taxon>Vertebrata</taxon>
        <taxon>Euteleostomi</taxon>
        <taxon>Mammalia</taxon>
        <taxon>Eutheria</taxon>
        <taxon>Euarchontoglires</taxon>
        <taxon>Glires</taxon>
        <taxon>Rodentia</taxon>
        <taxon>Myomorpha</taxon>
        <taxon>Muroidea</taxon>
        <taxon>Cricetidae</taxon>
        <taxon>Cricetinae</taxon>
        <taxon>Mesocricetus</taxon>
    </lineage>
</organism>
<dbReference type="InterPro" id="IPR017942">
    <property type="entry name" value="Lipid-bd_serum_glycop_N"/>
</dbReference>
<evidence type="ECO:0000313" key="12">
    <source>
        <dbReference type="Proteomes" id="UP000886700"/>
    </source>
</evidence>
<keyword evidence="6 8" id="KW-0325">Glycoprotein</keyword>
<dbReference type="FunFam" id="3.15.10.10:FF:000001">
    <property type="entry name" value="phospholipid transfer protein-like"/>
    <property type="match status" value="1"/>
</dbReference>
<evidence type="ECO:0000313" key="13">
    <source>
        <dbReference type="RefSeq" id="XP_005083858.1"/>
    </source>
</evidence>
<dbReference type="eggNOG" id="KOG4160">
    <property type="taxonomic scope" value="Eukaryota"/>
</dbReference>
<dbReference type="GeneID" id="101831085"/>
<dbReference type="InterPro" id="IPR032942">
    <property type="entry name" value="BPI/LBP/Plunc"/>
</dbReference>
<dbReference type="InterPro" id="IPR017943">
    <property type="entry name" value="Bactericidal_perm-incr_a/b_dom"/>
</dbReference>
<dbReference type="GO" id="GO:0008289">
    <property type="term" value="F:lipid binding"/>
    <property type="evidence" value="ECO:0007669"/>
    <property type="project" value="InterPro"/>
</dbReference>
<protein>
    <recommendedName>
        <fullName evidence="8">Bactericidal permeability-increasing protein</fullName>
        <shortName evidence="8">BPI</shortName>
    </recommendedName>
</protein>
<dbReference type="KEGG" id="maua:101831085"/>
<evidence type="ECO:0000259" key="11">
    <source>
        <dbReference type="SMART" id="SM00329"/>
    </source>
</evidence>
<comment type="domain">
    <text evidence="8">The N- and C-terminal barrels adopt an identical fold despite having only 13% of conserved residues.</text>
</comment>
<dbReference type="InterPro" id="IPR001124">
    <property type="entry name" value="Lipid-bd_serum_glycop_C"/>
</dbReference>
<dbReference type="STRING" id="10036.ENSMAUP00000016575"/>
<keyword evidence="8" id="KW-0391">Immunity</keyword>
<dbReference type="SUPFAM" id="SSF55394">
    <property type="entry name" value="Bactericidal permeability-increasing protein, BPI"/>
    <property type="match status" value="2"/>
</dbReference>
<dbReference type="InterPro" id="IPR017954">
    <property type="entry name" value="Lipid-bd_serum_glycop_CS"/>
</dbReference>
<comment type="function">
    <text evidence="8">The cytotoxic action of BPI is limited to many species of Gram-negative bacteria; this specificity may be explained by a strong affinity of the very basic N-terminal half for the negatively charged lipopolysaccharides that are unique to the Gram-negative bacterial outer envelope.</text>
</comment>
<evidence type="ECO:0000256" key="2">
    <source>
        <dbReference type="ARBA" id="ARBA00007292"/>
    </source>
</evidence>
<evidence type="ECO:0000256" key="5">
    <source>
        <dbReference type="ARBA" id="ARBA00023157"/>
    </source>
</evidence>
<evidence type="ECO:0000256" key="9">
    <source>
        <dbReference type="SAM" id="SignalP"/>
    </source>
</evidence>
<reference evidence="13" key="1">
    <citation type="submission" date="2025-08" db="UniProtKB">
        <authorList>
            <consortium name="RefSeq"/>
        </authorList>
    </citation>
    <scope>IDENTIFICATION</scope>
    <source>
        <tissue evidence="13">Liver</tissue>
    </source>
</reference>
<proteinExistence type="inferred from homology"/>
<dbReference type="Pfam" id="PF02886">
    <property type="entry name" value="LBP_BPI_CETP_C"/>
    <property type="match status" value="1"/>
</dbReference>
<dbReference type="Proteomes" id="UP000886700">
    <property type="component" value="Unplaced"/>
</dbReference>
<comment type="similarity">
    <text evidence="2">Belongs to the BPI/LBP/Plunc superfamily. BPI/LBP family.</text>
</comment>
<keyword evidence="4 8" id="KW-0732">Signal</keyword>
<dbReference type="PANTHER" id="PTHR10504">
    <property type="entry name" value="BACTERICIDAL PERMEABILITY-INCREASING BPI PROTEIN-RELATED"/>
    <property type="match status" value="1"/>
</dbReference>
<keyword evidence="5 7" id="KW-1015">Disulfide bond</keyword>
<evidence type="ECO:0000256" key="7">
    <source>
        <dbReference type="PIRSR" id="PIRSR002417-50"/>
    </source>
</evidence>
<dbReference type="Pfam" id="PF01273">
    <property type="entry name" value="LBP_BPI_CETP"/>
    <property type="match status" value="1"/>
</dbReference>
<keyword evidence="8" id="KW-0399">Innate immunity</keyword>
<dbReference type="AlphaFoldDB" id="A0A1U7RBS8"/>
<dbReference type="CTD" id="254240"/>
<dbReference type="Gene3D" id="3.15.20.10">
    <property type="entry name" value="Bactericidal permeability-increasing protein, domain 2"/>
    <property type="match status" value="1"/>
</dbReference>
<dbReference type="GO" id="GO:0005615">
    <property type="term" value="C:extracellular space"/>
    <property type="evidence" value="ECO:0007669"/>
    <property type="project" value="UniProtKB-UniRule"/>
</dbReference>
<dbReference type="GO" id="GO:0045087">
    <property type="term" value="P:innate immune response"/>
    <property type="evidence" value="ECO:0007669"/>
    <property type="project" value="UniProtKB-UniRule"/>
</dbReference>
<feature type="domain" description="Lipid-binding serum glycoprotein C-terminal" evidence="11">
    <location>
        <begin position="272"/>
        <end position="474"/>
    </location>
</feature>
<dbReference type="PANTHER" id="PTHR10504:SF17">
    <property type="entry name" value="BPI FOLD-CONTAINING FAMILY C PROTEIN"/>
    <property type="match status" value="1"/>
</dbReference>
<keyword evidence="8" id="KW-0044">Antibiotic</keyword>
<evidence type="ECO:0000256" key="3">
    <source>
        <dbReference type="ARBA" id="ARBA00022525"/>
    </source>
</evidence>
<dbReference type="SMART" id="SM00328">
    <property type="entry name" value="BPI1"/>
    <property type="match status" value="1"/>
</dbReference>
<dbReference type="OrthoDB" id="9938407at2759"/>
<evidence type="ECO:0000256" key="1">
    <source>
        <dbReference type="ARBA" id="ARBA00004613"/>
    </source>
</evidence>
<keyword evidence="12" id="KW-1185">Reference proteome</keyword>
<name>A0A1U7RBS8_MESAU</name>
<evidence type="ECO:0000256" key="6">
    <source>
        <dbReference type="ARBA" id="ARBA00023180"/>
    </source>
</evidence>
<gene>
    <name evidence="13" type="primary">Bpifc</name>
</gene>
<accession>A0A1U7RBS8</accession>
<comment type="subcellular location">
    <subcellularLocation>
        <location evidence="1 8">Secreted</location>
    </subcellularLocation>
</comment>
<evidence type="ECO:0000256" key="4">
    <source>
        <dbReference type="ARBA" id="ARBA00022729"/>
    </source>
</evidence>
<keyword evidence="3 8" id="KW-0964">Secreted</keyword>
<evidence type="ECO:0000259" key="10">
    <source>
        <dbReference type="SMART" id="SM00328"/>
    </source>
</evidence>
<feature type="chain" id="PRO_5010525780" description="Bactericidal permeability-increasing protein" evidence="9">
    <location>
        <begin position="26"/>
        <end position="507"/>
    </location>
</feature>
<feature type="domain" description="Lipid-binding serum glycoprotein N-terminal" evidence="10">
    <location>
        <begin position="33"/>
        <end position="257"/>
    </location>
</feature>